<gene>
    <name evidence="2" type="ORF">AtDm6_2774</name>
</gene>
<reference evidence="2 3" key="1">
    <citation type="submission" date="2014-06" db="EMBL/GenBank/DDBJ databases">
        <title>Functional and comparative genomic analyses of the Drosophila gut microbiota identify candidate symbiosis factors.</title>
        <authorList>
            <person name="Newell P.D."/>
            <person name="Chaston J.M."/>
            <person name="Douglas A.E."/>
        </authorList>
    </citation>
    <scope>NUCLEOTIDE SEQUENCE [LARGE SCALE GENOMIC DNA]</scope>
    <source>
        <strain evidence="2 3">DmCS_006</strain>
    </source>
</reference>
<dbReference type="SUPFAM" id="SSF53681">
    <property type="entry name" value="Aspartate/glutamate racemase"/>
    <property type="match status" value="1"/>
</dbReference>
<name>A0A094YHM2_9PROT</name>
<dbReference type="RefSeq" id="WP_035381591.1">
    <property type="nucleotide sequence ID" value="NZ_JACAOJ010000006.1"/>
</dbReference>
<sequence>MHHDRILVINPNSSRRVTHGIDTVLDAMRVYSPFPIEVIDIPEAPAGIALQSDADTTAPLVQAAIQAHKAAAYGIACFSDPGVTGARENAPTTPIRGIGESAILQAMTRGDRFGIIALSHKSILRQRRLVRTMGLCERYAGSYPIETTAEGATDSMLLERMLDAATHLCKMGADTFIMGCAGMAHFQQNLEHQTNRPVIEPTKAAVALLIGDLVLSK</sequence>
<dbReference type="PANTHER" id="PTHR28047">
    <property type="entry name" value="PROTEIN DCG1"/>
    <property type="match status" value="1"/>
</dbReference>
<dbReference type="GeneID" id="89479144"/>
<dbReference type="PATRIC" id="fig|104102.7.peg.2739"/>
<accession>A0A094YHM2</accession>
<comment type="caution">
    <text evidence="2">The sequence shown here is derived from an EMBL/GenBank/DDBJ whole genome shotgun (WGS) entry which is preliminary data.</text>
</comment>
<evidence type="ECO:0000256" key="1">
    <source>
        <dbReference type="ARBA" id="ARBA00038414"/>
    </source>
</evidence>
<evidence type="ECO:0000313" key="3">
    <source>
        <dbReference type="Proteomes" id="UP000029448"/>
    </source>
</evidence>
<dbReference type="EMBL" id="JOKM01000098">
    <property type="protein sequence ID" value="KGB21540.1"/>
    <property type="molecule type" value="Genomic_DNA"/>
</dbReference>
<evidence type="ECO:0000313" key="2">
    <source>
        <dbReference type="EMBL" id="KGB21540.1"/>
    </source>
</evidence>
<dbReference type="InterPro" id="IPR052186">
    <property type="entry name" value="Hydantoin_racemase-like"/>
</dbReference>
<keyword evidence="2" id="KW-0413">Isomerase</keyword>
<comment type="similarity">
    <text evidence="1">Belongs to the HyuE racemase family.</text>
</comment>
<dbReference type="InterPro" id="IPR053714">
    <property type="entry name" value="Iso_Racemase_Enz_sf"/>
</dbReference>
<dbReference type="EC" id="5.1.99.-" evidence="2"/>
<dbReference type="AlphaFoldDB" id="A0A094YHM2"/>
<keyword evidence="3" id="KW-1185">Reference proteome</keyword>
<protein>
    <submittedName>
        <fullName evidence="2">Hydantoin racemase</fullName>
        <ecNumber evidence="2">5.1.99.-</ecNumber>
    </submittedName>
</protein>
<dbReference type="InterPro" id="IPR015942">
    <property type="entry name" value="Asp/Glu/hydantoin_racemase"/>
</dbReference>
<dbReference type="Gene3D" id="3.40.50.12500">
    <property type="match status" value="1"/>
</dbReference>
<organism evidence="2 3">
    <name type="scientific">Acetobacter tropicalis</name>
    <dbReference type="NCBI Taxonomy" id="104102"/>
    <lineage>
        <taxon>Bacteria</taxon>
        <taxon>Pseudomonadati</taxon>
        <taxon>Pseudomonadota</taxon>
        <taxon>Alphaproteobacteria</taxon>
        <taxon>Acetobacterales</taxon>
        <taxon>Acetobacteraceae</taxon>
        <taxon>Acetobacter</taxon>
    </lineage>
</organism>
<dbReference type="InterPro" id="IPR001920">
    <property type="entry name" value="Asp/Glu_race"/>
</dbReference>
<dbReference type="Proteomes" id="UP000029448">
    <property type="component" value="Unassembled WGS sequence"/>
</dbReference>
<proteinExistence type="inferred from homology"/>
<dbReference type="STRING" id="104102.AtDm6_2774"/>
<dbReference type="GO" id="GO:0047661">
    <property type="term" value="F:amino-acid racemase activity"/>
    <property type="evidence" value="ECO:0007669"/>
    <property type="project" value="InterPro"/>
</dbReference>
<dbReference type="Pfam" id="PF01177">
    <property type="entry name" value="Asp_Glu_race"/>
    <property type="match status" value="1"/>
</dbReference>
<dbReference type="PANTHER" id="PTHR28047:SF5">
    <property type="entry name" value="PROTEIN DCG1"/>
    <property type="match status" value="1"/>
</dbReference>